<dbReference type="EMBL" id="BLLF01002002">
    <property type="protein sequence ID" value="GFH22264.1"/>
    <property type="molecule type" value="Genomic_DNA"/>
</dbReference>
<accession>A0A699ZU31</accession>
<evidence type="ECO:0000256" key="1">
    <source>
        <dbReference type="SAM" id="MobiDB-lite"/>
    </source>
</evidence>
<feature type="non-terminal residue" evidence="2">
    <location>
        <position position="1"/>
    </location>
</feature>
<gene>
    <name evidence="2" type="ORF">HaLaN_19704</name>
</gene>
<dbReference type="Proteomes" id="UP000485058">
    <property type="component" value="Unassembled WGS sequence"/>
</dbReference>
<comment type="caution">
    <text evidence="2">The sequence shown here is derived from an EMBL/GenBank/DDBJ whole genome shotgun (WGS) entry which is preliminary data.</text>
</comment>
<keyword evidence="3" id="KW-1185">Reference proteome</keyword>
<evidence type="ECO:0000313" key="2">
    <source>
        <dbReference type="EMBL" id="GFH22264.1"/>
    </source>
</evidence>
<protein>
    <submittedName>
        <fullName evidence="2">Uncharacterized protein</fullName>
    </submittedName>
</protein>
<proteinExistence type="predicted"/>
<feature type="region of interest" description="Disordered" evidence="1">
    <location>
        <begin position="76"/>
        <end position="111"/>
    </location>
</feature>
<name>A0A699ZU31_HAELA</name>
<evidence type="ECO:0000313" key="3">
    <source>
        <dbReference type="Proteomes" id="UP000485058"/>
    </source>
</evidence>
<feature type="non-terminal residue" evidence="2">
    <location>
        <position position="111"/>
    </location>
</feature>
<organism evidence="2 3">
    <name type="scientific">Haematococcus lacustris</name>
    <name type="common">Green alga</name>
    <name type="synonym">Haematococcus pluvialis</name>
    <dbReference type="NCBI Taxonomy" id="44745"/>
    <lineage>
        <taxon>Eukaryota</taxon>
        <taxon>Viridiplantae</taxon>
        <taxon>Chlorophyta</taxon>
        <taxon>core chlorophytes</taxon>
        <taxon>Chlorophyceae</taxon>
        <taxon>CS clade</taxon>
        <taxon>Chlamydomonadales</taxon>
        <taxon>Haematococcaceae</taxon>
        <taxon>Haematococcus</taxon>
    </lineage>
</organism>
<sequence>MGLPSFSRQLCPVVNAALKACTAAELFYGCLGLEVASGTAHAVQVALQAEIYKPHLVAFEPFKLESVRGANGPIGSPNTIAVPPPCPRNSDMARSQRGYEAAEASQRKGPF</sequence>
<dbReference type="AlphaFoldDB" id="A0A699ZU31"/>
<reference evidence="2 3" key="1">
    <citation type="submission" date="2020-02" db="EMBL/GenBank/DDBJ databases">
        <title>Draft genome sequence of Haematococcus lacustris strain NIES-144.</title>
        <authorList>
            <person name="Morimoto D."/>
            <person name="Nakagawa S."/>
            <person name="Yoshida T."/>
            <person name="Sawayama S."/>
        </authorList>
    </citation>
    <scope>NUCLEOTIDE SEQUENCE [LARGE SCALE GENOMIC DNA]</scope>
    <source>
        <strain evidence="2 3">NIES-144</strain>
    </source>
</reference>